<dbReference type="AlphaFoldDB" id="A0A9D1QKA3"/>
<evidence type="ECO:0000313" key="4">
    <source>
        <dbReference type="Proteomes" id="UP000823989"/>
    </source>
</evidence>
<reference evidence="3" key="2">
    <citation type="submission" date="2021-04" db="EMBL/GenBank/DDBJ databases">
        <authorList>
            <person name="Gilroy R."/>
        </authorList>
    </citation>
    <scope>NUCLEOTIDE SEQUENCE</scope>
    <source>
        <strain evidence="3">ChiHjej13B12-752</strain>
    </source>
</reference>
<dbReference type="Proteomes" id="UP000823989">
    <property type="component" value="Unassembled WGS sequence"/>
</dbReference>
<comment type="caution">
    <text evidence="3">The sequence shown here is derived from an EMBL/GenBank/DDBJ whole genome shotgun (WGS) entry which is preliminary data.</text>
</comment>
<comment type="similarity">
    <text evidence="1">Belongs to the UPF0355 family.</text>
</comment>
<proteinExistence type="inferred from homology"/>
<organism evidence="3 4">
    <name type="scientific">Candidatus Salinicoccus stercoripullorum</name>
    <dbReference type="NCBI Taxonomy" id="2838756"/>
    <lineage>
        <taxon>Bacteria</taxon>
        <taxon>Bacillati</taxon>
        <taxon>Bacillota</taxon>
        <taxon>Bacilli</taxon>
        <taxon>Bacillales</taxon>
        <taxon>Staphylococcaceae</taxon>
        <taxon>Salinicoccus</taxon>
    </lineage>
</organism>
<dbReference type="Pfam" id="PF11181">
    <property type="entry name" value="YflT"/>
    <property type="match status" value="1"/>
</dbReference>
<feature type="domain" description="General stress protein 17M-like" evidence="2">
    <location>
        <begin position="3"/>
        <end position="99"/>
    </location>
</feature>
<gene>
    <name evidence="3" type="ORF">H9891_10670</name>
</gene>
<sequence length="116" mass="13159">MKPFIKEYENDETLQEDIKKISAKNVKDEDIYVISHDDDRTKRIAKNTGINTVGASEMGVGDAVKAPFEKKGDELRSKLQNIGFDEAEAKNYEAEMDKGKVFLIVTNNENVEQYLV</sequence>
<evidence type="ECO:0000313" key="3">
    <source>
        <dbReference type="EMBL" id="HIW13601.1"/>
    </source>
</evidence>
<evidence type="ECO:0000259" key="2">
    <source>
        <dbReference type="Pfam" id="PF11181"/>
    </source>
</evidence>
<dbReference type="InterPro" id="IPR025889">
    <property type="entry name" value="GSP17M-like_dom"/>
</dbReference>
<reference evidence="3" key="1">
    <citation type="journal article" date="2021" name="PeerJ">
        <title>Extensive microbial diversity within the chicken gut microbiome revealed by metagenomics and culture.</title>
        <authorList>
            <person name="Gilroy R."/>
            <person name="Ravi A."/>
            <person name="Getino M."/>
            <person name="Pursley I."/>
            <person name="Horton D.L."/>
            <person name="Alikhan N.F."/>
            <person name="Baker D."/>
            <person name="Gharbi K."/>
            <person name="Hall N."/>
            <person name="Watson M."/>
            <person name="Adriaenssens E.M."/>
            <person name="Foster-Nyarko E."/>
            <person name="Jarju S."/>
            <person name="Secka A."/>
            <person name="Antonio M."/>
            <person name="Oren A."/>
            <person name="Chaudhuri R.R."/>
            <person name="La Ragione R."/>
            <person name="Hildebrand F."/>
            <person name="Pallen M.J."/>
        </authorList>
    </citation>
    <scope>NUCLEOTIDE SEQUENCE</scope>
    <source>
        <strain evidence="3">ChiHjej13B12-752</strain>
    </source>
</reference>
<accession>A0A9D1QKA3</accession>
<evidence type="ECO:0000256" key="1">
    <source>
        <dbReference type="ARBA" id="ARBA00008128"/>
    </source>
</evidence>
<protein>
    <submittedName>
        <fullName evidence="3">General stress protein</fullName>
    </submittedName>
</protein>
<dbReference type="EMBL" id="DXHR01000035">
    <property type="protein sequence ID" value="HIW13601.1"/>
    <property type="molecule type" value="Genomic_DNA"/>
</dbReference>
<name>A0A9D1QKA3_9STAP</name>